<feature type="repeat" description="Solcar" evidence="8">
    <location>
        <begin position="160"/>
        <end position="243"/>
    </location>
</feature>
<dbReference type="OrthoDB" id="276989at2759"/>
<keyword evidence="5" id="KW-0677">Repeat</keyword>
<evidence type="ECO:0000256" key="7">
    <source>
        <dbReference type="ARBA" id="ARBA00023136"/>
    </source>
</evidence>
<dbReference type="SUPFAM" id="SSF103506">
    <property type="entry name" value="Mitochondrial carrier"/>
    <property type="match status" value="1"/>
</dbReference>
<feature type="repeat" description="Solcar" evidence="8">
    <location>
        <begin position="2"/>
        <end position="74"/>
    </location>
</feature>
<dbReference type="EMBL" id="KZ988325">
    <property type="protein sequence ID" value="RKP12458.1"/>
    <property type="molecule type" value="Genomic_DNA"/>
</dbReference>
<evidence type="ECO:0000313" key="11">
    <source>
        <dbReference type="EMBL" id="RKP12458.1"/>
    </source>
</evidence>
<keyword evidence="3 9" id="KW-0813">Transport</keyword>
<dbReference type="Proteomes" id="UP000267251">
    <property type="component" value="Unassembled WGS sequence"/>
</dbReference>
<organism evidence="11 12">
    <name type="scientific">Piptocephalis cylindrospora</name>
    <dbReference type="NCBI Taxonomy" id="1907219"/>
    <lineage>
        <taxon>Eukaryota</taxon>
        <taxon>Fungi</taxon>
        <taxon>Fungi incertae sedis</taxon>
        <taxon>Zoopagomycota</taxon>
        <taxon>Zoopagomycotina</taxon>
        <taxon>Zoopagomycetes</taxon>
        <taxon>Zoopagales</taxon>
        <taxon>Piptocephalidaceae</taxon>
        <taxon>Piptocephalis</taxon>
    </lineage>
</organism>
<dbReference type="AlphaFoldDB" id="A0A4P9Y121"/>
<feature type="repeat" description="Solcar" evidence="8">
    <location>
        <begin position="75"/>
        <end position="156"/>
    </location>
</feature>
<evidence type="ECO:0000256" key="8">
    <source>
        <dbReference type="PROSITE-ProRule" id="PRU00282"/>
    </source>
</evidence>
<reference evidence="12" key="1">
    <citation type="journal article" date="2018" name="Nat. Microbiol.">
        <title>Leveraging single-cell genomics to expand the fungal tree of life.</title>
        <authorList>
            <person name="Ahrendt S.R."/>
            <person name="Quandt C.A."/>
            <person name="Ciobanu D."/>
            <person name="Clum A."/>
            <person name="Salamov A."/>
            <person name="Andreopoulos B."/>
            <person name="Cheng J.F."/>
            <person name="Woyke T."/>
            <person name="Pelin A."/>
            <person name="Henrissat B."/>
            <person name="Reynolds N.K."/>
            <person name="Benny G.L."/>
            <person name="Smith M.E."/>
            <person name="James T.Y."/>
            <person name="Grigoriev I.V."/>
        </authorList>
    </citation>
    <scope>NUCLEOTIDE SEQUENCE [LARGE SCALE GENOMIC DNA]</scope>
</reference>
<gene>
    <name evidence="11" type="ORF">BJ684DRAFT_11451</name>
</gene>
<dbReference type="PROSITE" id="PS50920">
    <property type="entry name" value="SOLCAR"/>
    <property type="match status" value="3"/>
</dbReference>
<feature type="transmembrane region" description="Helical" evidence="10">
    <location>
        <begin position="46"/>
        <end position="69"/>
    </location>
</feature>
<dbReference type="Pfam" id="PF00153">
    <property type="entry name" value="Mito_carr"/>
    <property type="match status" value="3"/>
</dbReference>
<keyword evidence="12" id="KW-1185">Reference proteome</keyword>
<protein>
    <submittedName>
        <fullName evidence="11">S-adenosylmethionine transporter</fullName>
    </submittedName>
</protein>
<evidence type="ECO:0000256" key="10">
    <source>
        <dbReference type="SAM" id="Phobius"/>
    </source>
</evidence>
<evidence type="ECO:0000256" key="9">
    <source>
        <dbReference type="RuleBase" id="RU000488"/>
    </source>
</evidence>
<evidence type="ECO:0000256" key="5">
    <source>
        <dbReference type="ARBA" id="ARBA00022737"/>
    </source>
</evidence>
<evidence type="ECO:0000313" key="12">
    <source>
        <dbReference type="Proteomes" id="UP000267251"/>
    </source>
</evidence>
<dbReference type="InterPro" id="IPR018108">
    <property type="entry name" value="MCP_transmembrane"/>
</dbReference>
<dbReference type="PANTHER" id="PTHR45667">
    <property type="entry name" value="S-ADENOSYLMETHIONINE MITOCHONDRIAL CARRIER PROTEIN"/>
    <property type="match status" value="1"/>
</dbReference>
<keyword evidence="6 10" id="KW-1133">Transmembrane helix</keyword>
<keyword evidence="7 8" id="KW-0472">Membrane</keyword>
<evidence type="ECO:0000256" key="3">
    <source>
        <dbReference type="ARBA" id="ARBA00022448"/>
    </source>
</evidence>
<name>A0A4P9Y121_9FUNG</name>
<dbReference type="Gene3D" id="1.50.40.10">
    <property type="entry name" value="Mitochondrial carrier domain"/>
    <property type="match status" value="1"/>
</dbReference>
<keyword evidence="4 8" id="KW-0812">Transmembrane</keyword>
<dbReference type="InterPro" id="IPR023395">
    <property type="entry name" value="MCP_dom_sf"/>
</dbReference>
<dbReference type="GO" id="GO:0016020">
    <property type="term" value="C:membrane"/>
    <property type="evidence" value="ECO:0007669"/>
    <property type="project" value="UniProtKB-SubCell"/>
</dbReference>
<evidence type="ECO:0000256" key="4">
    <source>
        <dbReference type="ARBA" id="ARBA00022692"/>
    </source>
</evidence>
<evidence type="ECO:0000256" key="1">
    <source>
        <dbReference type="ARBA" id="ARBA00004141"/>
    </source>
</evidence>
<evidence type="ECO:0000256" key="6">
    <source>
        <dbReference type="ARBA" id="ARBA00022989"/>
    </source>
</evidence>
<sequence>MSNPTNTLLAGGMAGLTVDVVLFPLDTIKTRLQAQGGFRRAGGFKGVYSGLASTATGSIPSAAIFFLVYEQFRGDSLFSHMLASSLAETASCLIRVPTEVVKQRAQTSTASVKDIAWSIAQTHGVQGFYRGFFTTLLREIPFTCVQFSLYEALKSHYEVTSPLSAAWCGSVAGVIAAGLTTPLDVLKTRWILLESQVTFRDMAARMIRTEGWSVLTHGIFPRMAWIGAGGFVFLGMYEWVKLTLGMTDGGSY</sequence>
<accession>A0A4P9Y121</accession>
<proteinExistence type="inferred from homology"/>
<comment type="subcellular location">
    <subcellularLocation>
        <location evidence="1">Membrane</location>
        <topology evidence="1">Multi-pass membrane protein</topology>
    </subcellularLocation>
</comment>
<comment type="similarity">
    <text evidence="2 9">Belongs to the mitochondrial carrier (TC 2.A.29) family.</text>
</comment>
<evidence type="ECO:0000256" key="2">
    <source>
        <dbReference type="ARBA" id="ARBA00006375"/>
    </source>
</evidence>